<evidence type="ECO:0000313" key="1">
    <source>
        <dbReference type="EMBL" id="KAG5422120.1"/>
    </source>
</evidence>
<dbReference type="AlphaFoldDB" id="A0A8H8DEB7"/>
<reference evidence="1 2" key="1">
    <citation type="submission" date="2020-12" db="EMBL/GenBank/DDBJ databases">
        <title>Effect of drift, selection, and recombination on the evolution of hybrid genomes in Candida yeast pathogens.</title>
        <authorList>
            <person name="Mixao V."/>
            <person name="Ksiezopolska E."/>
            <person name="Saus E."/>
            <person name="Boekhout T."/>
            <person name="Gacser A."/>
            <person name="Gabaldon T."/>
        </authorList>
    </citation>
    <scope>NUCLEOTIDE SEQUENCE [LARGE SCALE GENOMIC DNA]</scope>
    <source>
        <strain evidence="1 2">BP57</strain>
    </source>
</reference>
<dbReference type="InterPro" id="IPR010828">
    <property type="entry name" value="Atf2/Sli1-like"/>
</dbReference>
<gene>
    <name evidence="1" type="ORF">I9W82_001214</name>
</gene>
<dbReference type="RefSeq" id="XP_067551236.1">
    <property type="nucleotide sequence ID" value="XM_067689936.1"/>
</dbReference>
<keyword evidence="2" id="KW-1185">Reference proteome</keyword>
<dbReference type="Pfam" id="PF07247">
    <property type="entry name" value="AATase"/>
    <property type="match status" value="1"/>
</dbReference>
<name>A0A8H8DEB7_9ASCO</name>
<dbReference type="Proteomes" id="UP000669133">
    <property type="component" value="Unassembled WGS sequence"/>
</dbReference>
<accession>A0A8H8DEB7</accession>
<comment type="caution">
    <text evidence="1">The sequence shown here is derived from an EMBL/GenBank/DDBJ whole genome shotgun (WGS) entry which is preliminary data.</text>
</comment>
<dbReference type="PANTHER" id="PTHR28037">
    <property type="entry name" value="ALCOHOL O-ACETYLTRANSFERASE 1-RELATED"/>
    <property type="match status" value="1"/>
</dbReference>
<organism evidence="1 2">
    <name type="scientific">Candida metapsilosis</name>
    <dbReference type="NCBI Taxonomy" id="273372"/>
    <lineage>
        <taxon>Eukaryota</taxon>
        <taxon>Fungi</taxon>
        <taxon>Dikarya</taxon>
        <taxon>Ascomycota</taxon>
        <taxon>Saccharomycotina</taxon>
        <taxon>Pichiomycetes</taxon>
        <taxon>Debaryomycetaceae</taxon>
        <taxon>Candida/Lodderomyces clade</taxon>
        <taxon>Candida</taxon>
    </lineage>
</organism>
<dbReference type="OrthoDB" id="2150604at2759"/>
<dbReference type="EMBL" id="JAEOAQ010000001">
    <property type="protein sequence ID" value="KAG5422120.1"/>
    <property type="molecule type" value="Genomic_DNA"/>
</dbReference>
<sequence>MANRGPDDVLISRPLSVSENFFRSRTASGNYRNFQVTATYEPGLKKNLKLLYYALRKTVLDYHILITNVQFSTSKDNYVYGPLHKVDFASVVEIVEGDNYITDGMINESFMKMVNGITFDLYSKSPLFKLVLLGDNQLCAVFEHTIADGLVARYIHEILLENLAYCENNWSTLQKEYGMTETVDPFGSQLFNSDCDKELLKNSLPPPIDLFLSMDDDYTGGDPQFSELVVPSNTNGKWPGRFPATDTHDIAFKLVNFPPEETTKILNKCRAEKVSITSYIEVIFALTIHPLLKGKYASYKCAMALRRHLDAETAPKQYKSILSQPGYKILGTSAHMGFGMNLPPIKEFSWDLVREINEHIASGCRNKRALNQLKGFKDTADLKDKKNEHFFKKQLNRPKADAVKISNLGFVHPTEHQSGSSRKWSITNMIFSQDMAPYASEFMLNVISTSKGGMNLTLSYYDYSFEDSQWENFDHFVDTLQRNMIECLI</sequence>
<dbReference type="GO" id="GO:0008080">
    <property type="term" value="F:N-acetyltransferase activity"/>
    <property type="evidence" value="ECO:0007669"/>
    <property type="project" value="TreeGrafter"/>
</dbReference>
<proteinExistence type="predicted"/>
<evidence type="ECO:0000313" key="2">
    <source>
        <dbReference type="Proteomes" id="UP000669133"/>
    </source>
</evidence>
<dbReference type="InterPro" id="IPR052058">
    <property type="entry name" value="Alcohol_O-acetyltransferase"/>
</dbReference>
<dbReference type="PANTHER" id="PTHR28037:SF1">
    <property type="entry name" value="ALCOHOL O-ACETYLTRANSFERASE 1-RELATED"/>
    <property type="match status" value="1"/>
</dbReference>
<protein>
    <submittedName>
        <fullName evidence="1">ATF1</fullName>
    </submittedName>
</protein>
<dbReference type="GeneID" id="93649843"/>